<dbReference type="InterPro" id="IPR000109">
    <property type="entry name" value="POT_fam"/>
</dbReference>
<dbReference type="InterPro" id="IPR018456">
    <property type="entry name" value="PTR2_symporter_CS"/>
</dbReference>
<feature type="transmembrane region" description="Helical" evidence="8">
    <location>
        <begin position="375"/>
        <end position="398"/>
    </location>
</feature>
<dbReference type="InParanoid" id="A0A2V0PNK0"/>
<feature type="transmembrane region" description="Helical" evidence="8">
    <location>
        <begin position="147"/>
        <end position="171"/>
    </location>
</feature>
<feature type="transmembrane region" description="Helical" evidence="8">
    <location>
        <begin position="337"/>
        <end position="355"/>
    </location>
</feature>
<evidence type="ECO:0000256" key="5">
    <source>
        <dbReference type="ARBA" id="ARBA00023136"/>
    </source>
</evidence>
<dbReference type="PROSITE" id="PS01022">
    <property type="entry name" value="PTR2_1"/>
    <property type="match status" value="1"/>
</dbReference>
<protein>
    <submittedName>
        <fullName evidence="9">Uncharacterized protein</fullName>
    </submittedName>
</protein>
<dbReference type="Gene3D" id="1.20.1250.20">
    <property type="entry name" value="MFS general substrate transporter like domains"/>
    <property type="match status" value="1"/>
</dbReference>
<dbReference type="GO" id="GO:0016020">
    <property type="term" value="C:membrane"/>
    <property type="evidence" value="ECO:0007669"/>
    <property type="project" value="UniProtKB-SubCell"/>
</dbReference>
<keyword evidence="4 8" id="KW-1133">Transmembrane helix</keyword>
<sequence>MNKDVEDMEEAFRLVGELDDDDEGPPDPKRRRRVVAACSCVLGNETAERLAYYGLQTNMSLYAKQFLGYPAARATSLLQAWKATVYLTPLLGAFLADAYLGRFAVILIFSTLYLAGLSGVTAVNVAPSLRPRLNQPPAGGSYGPTRGAFWAFMYLIALGSGGIKACVSSFGGDQFREDSARERAWRSSFFNWFYFCINVGSLIATLVVVPVQESHGYAIGFAIPTALMGAAILVFLLGAALRVYTYVPPEGSPLRRIWGVAAGAVRNRKLPAPEGPEELYEPAPGEGRLKFRMAHTDRFRRLDKAAIPAAPAGTDDASEAARAPRQVSMTEVEETKALLGLVPIFLCVCIWQMAYDPVFTLLPLPGDAMDRRMGPYRIPASSISFANTFGVLVSVAAWDLAVAPMARRRGRPISTTARIGYGYIVAFVALMSAGLIEVARYRVVRTSGLLQRWEAAVAADPKADYSAPEFTQPMSIWWQAIPYFLLGASETLTNVGVMELFFTEVSEGTRALGSSINLLTTAVGTYLAGALNTAVAAATARDPWVADNPLYGRYDLYFFVNAGILALGYVAFLLVARNYKAKPHPHAHAPAHAKGKGRKSGLELTATIADPPAAGAGAGELRSRWRGGDGATPRGVDANALQARALDPL</sequence>
<comment type="caution">
    <text evidence="9">The sequence shown here is derived from an EMBL/GenBank/DDBJ whole genome shotgun (WGS) entry which is preliminary data.</text>
</comment>
<comment type="similarity">
    <text evidence="2 6">Belongs to the major facilitator superfamily. Proton-dependent oligopeptide transporter (POT/PTR) (TC 2.A.17) family.</text>
</comment>
<evidence type="ECO:0000256" key="8">
    <source>
        <dbReference type="SAM" id="Phobius"/>
    </source>
</evidence>
<evidence type="ECO:0000256" key="1">
    <source>
        <dbReference type="ARBA" id="ARBA00004141"/>
    </source>
</evidence>
<dbReference type="SUPFAM" id="SSF103473">
    <property type="entry name" value="MFS general substrate transporter"/>
    <property type="match status" value="1"/>
</dbReference>
<evidence type="ECO:0000256" key="4">
    <source>
        <dbReference type="ARBA" id="ARBA00022989"/>
    </source>
</evidence>
<feature type="transmembrane region" description="Helical" evidence="8">
    <location>
        <begin position="419"/>
        <end position="439"/>
    </location>
</feature>
<dbReference type="FunCoup" id="A0A2V0PNK0">
    <property type="interactions" value="1672"/>
</dbReference>
<evidence type="ECO:0000256" key="2">
    <source>
        <dbReference type="ARBA" id="ARBA00005982"/>
    </source>
</evidence>
<feature type="transmembrane region" description="Helical" evidence="8">
    <location>
        <begin position="192"/>
        <end position="211"/>
    </location>
</feature>
<name>A0A2V0PNK0_9CHLO</name>
<dbReference type="InterPro" id="IPR036259">
    <property type="entry name" value="MFS_trans_sf"/>
</dbReference>
<dbReference type="PROSITE" id="PS01023">
    <property type="entry name" value="PTR2_2"/>
    <property type="match status" value="1"/>
</dbReference>
<dbReference type="Proteomes" id="UP000247498">
    <property type="component" value="Unassembled WGS sequence"/>
</dbReference>
<keyword evidence="3 6" id="KW-0812">Transmembrane</keyword>
<evidence type="ECO:0000256" key="3">
    <source>
        <dbReference type="ARBA" id="ARBA00022692"/>
    </source>
</evidence>
<evidence type="ECO:0000256" key="7">
    <source>
        <dbReference type="SAM" id="MobiDB-lite"/>
    </source>
</evidence>
<feature type="transmembrane region" description="Helical" evidence="8">
    <location>
        <begin position="480"/>
        <end position="502"/>
    </location>
</feature>
<comment type="subcellular location">
    <subcellularLocation>
        <location evidence="1 6">Membrane</location>
        <topology evidence="1 6">Multi-pass membrane protein</topology>
    </subcellularLocation>
</comment>
<feature type="region of interest" description="Disordered" evidence="7">
    <location>
        <begin position="610"/>
        <end position="637"/>
    </location>
</feature>
<evidence type="ECO:0000313" key="9">
    <source>
        <dbReference type="EMBL" id="GBF99510.1"/>
    </source>
</evidence>
<organism evidence="9 10">
    <name type="scientific">Raphidocelis subcapitata</name>
    <dbReference type="NCBI Taxonomy" id="307507"/>
    <lineage>
        <taxon>Eukaryota</taxon>
        <taxon>Viridiplantae</taxon>
        <taxon>Chlorophyta</taxon>
        <taxon>core chlorophytes</taxon>
        <taxon>Chlorophyceae</taxon>
        <taxon>CS clade</taxon>
        <taxon>Sphaeropleales</taxon>
        <taxon>Selenastraceae</taxon>
        <taxon>Raphidocelis</taxon>
    </lineage>
</organism>
<keyword evidence="6" id="KW-0813">Transport</keyword>
<dbReference type="GO" id="GO:0022857">
    <property type="term" value="F:transmembrane transporter activity"/>
    <property type="evidence" value="ECO:0007669"/>
    <property type="project" value="InterPro"/>
</dbReference>
<feature type="transmembrane region" description="Helical" evidence="8">
    <location>
        <begin position="556"/>
        <end position="576"/>
    </location>
</feature>
<feature type="transmembrane region" description="Helical" evidence="8">
    <location>
        <begin position="103"/>
        <end position="127"/>
    </location>
</feature>
<keyword evidence="10" id="KW-1185">Reference proteome</keyword>
<dbReference type="OrthoDB" id="8904098at2759"/>
<accession>A0A2V0PNK0</accession>
<dbReference type="GO" id="GO:0006857">
    <property type="term" value="P:oligopeptide transport"/>
    <property type="evidence" value="ECO:0007669"/>
    <property type="project" value="InterPro"/>
</dbReference>
<dbReference type="Pfam" id="PF00854">
    <property type="entry name" value="PTR2"/>
    <property type="match status" value="1"/>
</dbReference>
<proteinExistence type="inferred from homology"/>
<dbReference type="AlphaFoldDB" id="A0A2V0PNK0"/>
<feature type="transmembrane region" description="Helical" evidence="8">
    <location>
        <begin position="514"/>
        <end position="536"/>
    </location>
</feature>
<evidence type="ECO:0000256" key="6">
    <source>
        <dbReference type="RuleBase" id="RU003755"/>
    </source>
</evidence>
<gene>
    <name evidence="9" type="ORF">Rsub_12288</name>
</gene>
<reference evidence="9 10" key="1">
    <citation type="journal article" date="2018" name="Sci. Rep.">
        <title>Raphidocelis subcapitata (=Pseudokirchneriella subcapitata) provides an insight into genome evolution and environmental adaptations in the Sphaeropleales.</title>
        <authorList>
            <person name="Suzuki S."/>
            <person name="Yamaguchi H."/>
            <person name="Nakajima N."/>
            <person name="Kawachi M."/>
        </authorList>
    </citation>
    <scope>NUCLEOTIDE SEQUENCE [LARGE SCALE GENOMIC DNA]</scope>
    <source>
        <strain evidence="9 10">NIES-35</strain>
    </source>
</reference>
<keyword evidence="5 8" id="KW-0472">Membrane</keyword>
<dbReference type="EMBL" id="BDRX01000160">
    <property type="protein sequence ID" value="GBF99510.1"/>
    <property type="molecule type" value="Genomic_DNA"/>
</dbReference>
<evidence type="ECO:0000313" key="10">
    <source>
        <dbReference type="Proteomes" id="UP000247498"/>
    </source>
</evidence>
<feature type="transmembrane region" description="Helical" evidence="8">
    <location>
        <begin position="217"/>
        <end position="241"/>
    </location>
</feature>
<dbReference type="PANTHER" id="PTHR11654">
    <property type="entry name" value="OLIGOPEPTIDE TRANSPORTER-RELATED"/>
    <property type="match status" value="1"/>
</dbReference>